<organism evidence="1 2">
    <name type="scientific">Cenococcum geophilum 1.58</name>
    <dbReference type="NCBI Taxonomy" id="794803"/>
    <lineage>
        <taxon>Eukaryota</taxon>
        <taxon>Fungi</taxon>
        <taxon>Dikarya</taxon>
        <taxon>Ascomycota</taxon>
        <taxon>Pezizomycotina</taxon>
        <taxon>Dothideomycetes</taxon>
        <taxon>Pleosporomycetidae</taxon>
        <taxon>Gloniales</taxon>
        <taxon>Gloniaceae</taxon>
        <taxon>Cenococcum</taxon>
    </lineage>
</organism>
<dbReference type="Proteomes" id="UP000250078">
    <property type="component" value="Unassembled WGS sequence"/>
</dbReference>
<accession>A0ACC8EMH7</accession>
<gene>
    <name evidence="1" type="ORF">K441DRAFT_709339</name>
</gene>
<name>A0ACC8EMH7_9PEZI</name>
<evidence type="ECO:0000313" key="1">
    <source>
        <dbReference type="EMBL" id="OCK87475.1"/>
    </source>
</evidence>
<keyword evidence="2" id="KW-1185">Reference proteome</keyword>
<sequence>MHLTGSCACRNLTHTLSLASPSDARTSLRHRRNCKKAFGTNYSLTAKVPVSSFAYTAESGAPTEHVADNGSGTLARREFCGKCGSFILEYGLGGPGALPPKGEFFCKDRAGRMPDVPG</sequence>
<dbReference type="EMBL" id="KV748260">
    <property type="protein sequence ID" value="OCK87475.1"/>
    <property type="molecule type" value="Genomic_DNA"/>
</dbReference>
<reference evidence="1 2" key="1">
    <citation type="journal article" date="2016" name="Nat. Commun.">
        <title>Ectomycorrhizal ecology is imprinted in the genome of the dominant symbiotic fungus Cenococcum geophilum.</title>
        <authorList>
            <consortium name="DOE Joint Genome Institute"/>
            <person name="Peter M."/>
            <person name="Kohler A."/>
            <person name="Ohm R.A."/>
            <person name="Kuo A."/>
            <person name="Krutzmann J."/>
            <person name="Morin E."/>
            <person name="Arend M."/>
            <person name="Barry K.W."/>
            <person name="Binder M."/>
            <person name="Choi C."/>
            <person name="Clum A."/>
            <person name="Copeland A."/>
            <person name="Grisel N."/>
            <person name="Haridas S."/>
            <person name="Kipfer T."/>
            <person name="LaButti K."/>
            <person name="Lindquist E."/>
            <person name="Lipzen A."/>
            <person name="Maire R."/>
            <person name="Meier B."/>
            <person name="Mihaltcheva S."/>
            <person name="Molinier V."/>
            <person name="Murat C."/>
            <person name="Poggeler S."/>
            <person name="Quandt C.A."/>
            <person name="Sperisen C."/>
            <person name="Tritt A."/>
            <person name="Tisserant E."/>
            <person name="Crous P.W."/>
            <person name="Henrissat B."/>
            <person name="Nehls U."/>
            <person name="Egli S."/>
            <person name="Spatafora J.W."/>
            <person name="Grigoriev I.V."/>
            <person name="Martin F.M."/>
        </authorList>
    </citation>
    <scope>NUCLEOTIDE SEQUENCE [LARGE SCALE GENOMIC DNA]</scope>
    <source>
        <strain evidence="1 2">1.58</strain>
    </source>
</reference>
<proteinExistence type="predicted"/>
<protein>
    <submittedName>
        <fullName evidence="1">Uncharacterized protein</fullName>
    </submittedName>
</protein>
<evidence type="ECO:0000313" key="2">
    <source>
        <dbReference type="Proteomes" id="UP000250078"/>
    </source>
</evidence>